<dbReference type="KEGG" id="ago:AGOS_ACL192C"/>
<dbReference type="GeneID" id="4619332"/>
<dbReference type="AlphaFoldDB" id="Q75CV8"/>
<evidence type="ECO:0000313" key="2">
    <source>
        <dbReference type="Proteomes" id="UP000000591"/>
    </source>
</evidence>
<reference evidence="2" key="2">
    <citation type="journal article" date="2013" name="G3 (Bethesda)">
        <title>Genomes of Ashbya fungi isolated from insects reveal four mating-type loci, numerous translocations, lack of transposons, and distinct gene duplications.</title>
        <authorList>
            <person name="Dietrich F.S."/>
            <person name="Voegeli S."/>
            <person name="Kuo S."/>
            <person name="Philippsen P."/>
        </authorList>
    </citation>
    <scope>GENOME REANNOTATION</scope>
    <source>
        <strain evidence="2">ATCC 10895 / CBS 109.51 / FGSC 9923 / NRRL Y-1056</strain>
    </source>
</reference>
<dbReference type="Proteomes" id="UP000000591">
    <property type="component" value="Chromosome III"/>
</dbReference>
<name>Q75CV8_EREGS</name>
<dbReference type="STRING" id="284811.Q75CV8"/>
<dbReference type="EMBL" id="AE016816">
    <property type="protein sequence ID" value="AAS51036.1"/>
    <property type="molecule type" value="Genomic_DNA"/>
</dbReference>
<protein>
    <submittedName>
        <fullName evidence="1">ACL192Cp</fullName>
    </submittedName>
</protein>
<dbReference type="SMART" id="SM00367">
    <property type="entry name" value="LRR_CC"/>
    <property type="match status" value="3"/>
</dbReference>
<evidence type="ECO:0000313" key="1">
    <source>
        <dbReference type="EMBL" id="AAS51036.1"/>
    </source>
</evidence>
<dbReference type="InterPro" id="IPR006553">
    <property type="entry name" value="Leu-rich_rpt_Cys-con_subtyp"/>
</dbReference>
<dbReference type="RefSeq" id="NP_983212.1">
    <property type="nucleotide sequence ID" value="NM_208565.1"/>
</dbReference>
<dbReference type="Gene3D" id="3.80.10.10">
    <property type="entry name" value="Ribonuclease Inhibitor"/>
    <property type="match status" value="1"/>
</dbReference>
<organism evidence="1 2">
    <name type="scientific">Eremothecium gossypii (strain ATCC 10895 / CBS 109.51 / FGSC 9923 / NRRL Y-1056)</name>
    <name type="common">Yeast</name>
    <name type="synonym">Ashbya gossypii</name>
    <dbReference type="NCBI Taxonomy" id="284811"/>
    <lineage>
        <taxon>Eukaryota</taxon>
        <taxon>Fungi</taxon>
        <taxon>Dikarya</taxon>
        <taxon>Ascomycota</taxon>
        <taxon>Saccharomycotina</taxon>
        <taxon>Saccharomycetes</taxon>
        <taxon>Saccharomycetales</taxon>
        <taxon>Saccharomycetaceae</taxon>
        <taxon>Eremothecium</taxon>
    </lineage>
</organism>
<sequence>MGEEFVGRKQLPPEIVYEILSYQFRDLMSNDHPPSSEKYHNNLRMFLRSNSTVNKTFNHVCRVLTYRYLNFTTARCFNKILEVLKHDKTGLSGLVQVADFQELTSIGLGRTGEMNRIIKNLTNETLFEFLQLTTHSLREFLASEHIQGDLDEQVIYHLVRPGSLFNVLDFCGCSGPSFTETFVRVIDRLYDADSDEPREQNYQLTSVGLNDCTDLPALTLGRFLKTQPELQKLDLSHTSIDDHTLLHSLPHWKNLTHLSLACCSQLTPRAILEFFSYHPAITDENNTTLQWLNLKAHKHTSSWTETQTMFLLKKLCRYGHNNTLQYLNIDGLPLHYSEDNKITKTPYYYQCQDTLKFIKWNFPKLKSLSIRKSSVPIPSLVKLLSSFDSYEEENVEDMSPSSPRSPLLEGALPVPSQQLKFLDVAGNSYINKWTINDPALFTCSDSLVALEVSFECWQQIESRANSEVIFMRPKSPNNSRSSIIQDYSRVEEVKWKCYIDASYGRRYWLFRTDDYLNGDDLDARGSVTRYDEEGNRVIDITKQPDFLKFAQNKIMLGCGIVSLNSVRRHNTYRDTKPPISRFFQKDGKLTMGGSRTLPIRSPRLPPGAWRHVNNETIMSTDAELDDIPDSAASNNYQLSPGGVELNFGHQEPLRRSGTRDGLYWDRSVTDLHLLGATEPAITGRPDSLMTIGSNHASAAADEYDTSYDYLNNPELQRRRSQFSLFRRRPSSIPNESVIPRPSLLTKTFKNHALMARGLPPQYYNMYPYRDLLRDSCIYYSPSAETNERYRKHLEMVQEYEVFGCLERGMYRYYSLRT</sequence>
<dbReference type="GO" id="GO:0031146">
    <property type="term" value="P:SCF-dependent proteasomal ubiquitin-dependent protein catabolic process"/>
    <property type="evidence" value="ECO:0000318"/>
    <property type="project" value="GO_Central"/>
</dbReference>
<keyword evidence="2" id="KW-1185">Reference proteome</keyword>
<dbReference type="HOGENOM" id="CLU_348554_0_0_1"/>
<dbReference type="FunCoup" id="Q75CV8">
    <property type="interactions" value="91"/>
</dbReference>
<dbReference type="SUPFAM" id="SSF52047">
    <property type="entry name" value="RNI-like"/>
    <property type="match status" value="1"/>
</dbReference>
<accession>Q75CV8</accession>
<gene>
    <name evidence="1" type="ORF">AGOS_ACL192C</name>
</gene>
<reference evidence="1 2" key="1">
    <citation type="journal article" date="2004" name="Science">
        <title>The Ashbya gossypii genome as a tool for mapping the ancient Saccharomyces cerevisiae genome.</title>
        <authorList>
            <person name="Dietrich F.S."/>
            <person name="Voegeli S."/>
            <person name="Brachat S."/>
            <person name="Lerch A."/>
            <person name="Gates K."/>
            <person name="Steiner S."/>
            <person name="Mohr C."/>
            <person name="Pohlmann R."/>
            <person name="Luedi P."/>
            <person name="Choi S."/>
            <person name="Wing R.A."/>
            <person name="Flavier A."/>
            <person name="Gaffney T.D."/>
            <person name="Philippsen P."/>
        </authorList>
    </citation>
    <scope>NUCLEOTIDE SEQUENCE [LARGE SCALE GENOMIC DNA]</scope>
    <source>
        <strain evidence="2">ATCC 10895 / CBS 109.51 / FGSC 9923 / NRRL Y-1056</strain>
    </source>
</reference>
<dbReference type="InterPro" id="IPR032675">
    <property type="entry name" value="LRR_dom_sf"/>
</dbReference>
<dbReference type="eggNOG" id="ENOG502R9EV">
    <property type="taxonomic scope" value="Eukaryota"/>
</dbReference>
<dbReference type="InParanoid" id="Q75CV8"/>
<dbReference type="OrthoDB" id="9994419at2759"/>
<proteinExistence type="predicted"/>
<dbReference type="GO" id="GO:0019005">
    <property type="term" value="C:SCF ubiquitin ligase complex"/>
    <property type="evidence" value="ECO:0000318"/>
    <property type="project" value="GO_Central"/>
</dbReference>
<dbReference type="OMA" id="ERGMYRY"/>